<proteinExistence type="predicted"/>
<organism evidence="4 5">
    <name type="scientific">Dendrobium nobile</name>
    <name type="common">Orchid</name>
    <dbReference type="NCBI Taxonomy" id="94219"/>
    <lineage>
        <taxon>Eukaryota</taxon>
        <taxon>Viridiplantae</taxon>
        <taxon>Streptophyta</taxon>
        <taxon>Embryophyta</taxon>
        <taxon>Tracheophyta</taxon>
        <taxon>Spermatophyta</taxon>
        <taxon>Magnoliopsida</taxon>
        <taxon>Liliopsida</taxon>
        <taxon>Asparagales</taxon>
        <taxon>Orchidaceae</taxon>
        <taxon>Epidendroideae</taxon>
        <taxon>Malaxideae</taxon>
        <taxon>Dendrobiinae</taxon>
        <taxon>Dendrobium</taxon>
    </lineage>
</organism>
<evidence type="ECO:0000256" key="1">
    <source>
        <dbReference type="SAM" id="MobiDB-lite"/>
    </source>
</evidence>
<feature type="domain" description="Sey1/RHD3-like three-helix bundle" evidence="3">
    <location>
        <begin position="36"/>
        <end position="89"/>
    </location>
</feature>
<dbReference type="Proteomes" id="UP000829196">
    <property type="component" value="Unassembled WGS sequence"/>
</dbReference>
<dbReference type="EMBL" id="JAGYWB010000017">
    <property type="protein sequence ID" value="KAI0494106.1"/>
    <property type="molecule type" value="Genomic_DNA"/>
</dbReference>
<evidence type="ECO:0000259" key="3">
    <source>
        <dbReference type="Pfam" id="PF20428"/>
    </source>
</evidence>
<feature type="transmembrane region" description="Helical" evidence="2">
    <location>
        <begin position="68"/>
        <end position="84"/>
    </location>
</feature>
<reference evidence="4" key="1">
    <citation type="journal article" date="2022" name="Front. Genet.">
        <title>Chromosome-Scale Assembly of the Dendrobium nobile Genome Provides Insights Into the Molecular Mechanism of the Biosynthesis of the Medicinal Active Ingredient of Dendrobium.</title>
        <authorList>
            <person name="Xu Q."/>
            <person name="Niu S.-C."/>
            <person name="Li K.-L."/>
            <person name="Zheng P.-J."/>
            <person name="Zhang X.-J."/>
            <person name="Jia Y."/>
            <person name="Liu Y."/>
            <person name="Niu Y.-X."/>
            <person name="Yu L.-H."/>
            <person name="Chen D.-F."/>
            <person name="Zhang G.-Q."/>
        </authorList>
    </citation>
    <scope>NUCLEOTIDE SEQUENCE</scope>
    <source>
        <tissue evidence="4">Leaf</tissue>
    </source>
</reference>
<evidence type="ECO:0000313" key="5">
    <source>
        <dbReference type="Proteomes" id="UP000829196"/>
    </source>
</evidence>
<accession>A0A8T3AC39</accession>
<keyword evidence="2" id="KW-1133">Transmembrane helix</keyword>
<keyword evidence="2" id="KW-0812">Transmembrane</keyword>
<comment type="caution">
    <text evidence="4">The sequence shown here is derived from an EMBL/GenBank/DDBJ whole genome shotgun (WGS) entry which is preliminary data.</text>
</comment>
<gene>
    <name evidence="4" type="ORF">KFK09_024237</name>
</gene>
<evidence type="ECO:0000313" key="4">
    <source>
        <dbReference type="EMBL" id="KAI0494106.1"/>
    </source>
</evidence>
<dbReference type="SMR" id="A0A8T3AC39"/>
<keyword evidence="2" id="KW-0472">Membrane</keyword>
<feature type="region of interest" description="Disordered" evidence="1">
    <location>
        <begin position="1"/>
        <end position="25"/>
    </location>
</feature>
<name>A0A8T3AC39_DENNO</name>
<dbReference type="Pfam" id="PF20428">
    <property type="entry name" value="Sey1_3HB"/>
    <property type="match status" value="1"/>
</dbReference>
<dbReference type="InterPro" id="IPR046758">
    <property type="entry name" value="Sey1/RHD3-like_3HB"/>
</dbReference>
<feature type="transmembrane region" description="Helical" evidence="2">
    <location>
        <begin position="46"/>
        <end position="62"/>
    </location>
</feature>
<dbReference type="OrthoDB" id="1597724at2759"/>
<keyword evidence="5" id="KW-1185">Reference proteome</keyword>
<protein>
    <recommendedName>
        <fullName evidence="3">Sey1/RHD3-like three-helix bundle domain-containing protein</fullName>
    </recommendedName>
</protein>
<evidence type="ECO:0000256" key="2">
    <source>
        <dbReference type="SAM" id="Phobius"/>
    </source>
</evidence>
<sequence length="102" mass="11944">MAAQQQKRNKLAEEQEEIEEMQHGPFTIEQRQETYKRENNQLPPPWAIMAILIPGFIEFWIILSTPSYHWAIFVAFLLGTTFYVQHDISGIFRNGAVSYLDN</sequence>
<dbReference type="AlphaFoldDB" id="A0A8T3AC39"/>